<feature type="region of interest" description="Disordered" evidence="1">
    <location>
        <begin position="1324"/>
        <end position="1387"/>
    </location>
</feature>
<feature type="compositionally biased region" description="Polar residues" evidence="1">
    <location>
        <begin position="1353"/>
        <end position="1366"/>
    </location>
</feature>
<accession>A0ABR3E053</accession>
<sequence>MHATSAPVKGGGRERETRHRLGLAISEAYTDVGSSGNTGVAAVAQSSRFLSPSVSPLFSLAPSTGCGTSVSDVVDSCVSSSGVAVHEVEHATVASRRHSHGAQAMSSIPPPLPSRPQGVLNSLQGSAAGGFSPINTRGPLRYHIAYSGSPPQHRTSVLAAAATRPKADAATAEKGAAAFERTDVGPSAFSTGGRRTSLKSPPFVAAAAPSGGATVTRSVLTSGHANSLLLQARAALAKASVARDSVKVDARSDDYNAVPLGEDAHDSRNGLPSSLSQRVEGHEGQGRCEEVGKEEHKSDSGAVPRGESQRTRQATDVYADQPKLSHVPSQLRVEKLLGLAAESAATRRRVGVSAISFDPSSRRALIQDRAAASNPTAITPAIEVFHSRVTSPSRPHFNLPVNCTGHMEAPLCTASDSLKGISVPMPSVRFIYTRSSSSSSNARGSKKSTPLSIPAVKDALGDDVRATAAVSTEPAITTLKVADLADERVTATTTAASTQLSLATQLLLSRSTLSRQHVEGKLRRPSASIPVTLDATCAYARTRTAGPAPQLFSETRDRPTDEKPGEASRRDVEHPVNDALQHTGARDFDEASQSRLQRWRQGQEGNRSKAKYVASINTSTSPTVEGDTTSREMVKNNAGVAPKGDEVKPLPSAPTTVASGQQQERGERGSARGASATTADLVIAPEPPTEEPERQRRRSLPVDAGNTATAPTASESFLLSEAMHSDAAPDSPETELASVDSRRSSKVSMAPRPKLPSIAKSGSVVDECGVAAVRNEEVQASLPDKVSTHAPPHNSPFSCYLTEDPAHRATAEEGAPVDGVSQSLPPPQDSPVSAIDVKPPHPPSTQHKTRPCFAPGVTEGVTPANRQPSNRASTHQSVWRQTTRGSTAAAKEASLPFSSPGVAKARELFRAVLERRGQRLQLQESLNASRVSPQQLASIEARAETSGEGAEVSPAFPRCEQPSARHTTATSSPSTSPWSLMQGATVATLLTAESARSSACASSTVTPGGLSTLYMSSVVSLATGPDTGDDAPRSGDEAAAETSGESVFFAHQGGRDYQSSFPGTEIAAEKADTGLKSSPCSENEELVGSRSVNRKPDAYTFLLQWIRQSRAQSSRPTSGAPTPLPAVDVEVGLAAIPTTTDNEQNARLAERRALVDKYHRPSRTSSDVEVDTNKAQRPELDASRPVSKASFLRKSSDPCCSHQNSSCATSLCTPFFDKDMVSEKHLTSAPAPPSGQDIAESHNTLVDDAEWPPHTPASAVVADADGAPTSTVAALGDIQLHELDKLEQSINALLKNYGPSKAPGKESTPTKMTAAAALMREMPPPARTSTSMKAKHKETVSVLKERRKKDSNCDTPGVSSSEGNTHSWRHHGCASETDDDDSQWEGSGLWCGDEATYEAKPPTVFVPPLDLTPLLLPTNDSEDLKPYRIPLPSAVPAPDEAHRHLLLTIGAYAVAFGAECNTVAAGDDSRAGVWTGGPSASSLMMSGEDAAPSPSDSVSFNNSCAPPSCRARRSGASLTGVSPFVNERIQRMRASWQHSSSTVDVTVDVRSRRVSREVSSSVKDGVDRAESKQADVGNASLLEKAAYSKQVEKGGALFSDGSANAQQHAAHIQFTDDSDALDGGRGAERDRRVSHQRARVQRILLDCQEQRRRKGAVVK</sequence>
<feature type="compositionally biased region" description="Low complexity" evidence="1">
    <location>
        <begin position="962"/>
        <end position="979"/>
    </location>
</feature>
<feature type="region of interest" description="Disordered" evidence="1">
    <location>
        <begin position="1614"/>
        <end position="1635"/>
    </location>
</feature>
<keyword evidence="3" id="KW-1185">Reference proteome</keyword>
<protein>
    <submittedName>
        <fullName evidence="2">Uncharacterized protein</fullName>
    </submittedName>
</protein>
<feature type="region of interest" description="Disordered" evidence="1">
    <location>
        <begin position="1023"/>
        <end position="1043"/>
    </location>
</feature>
<feature type="region of interest" description="Disordered" evidence="1">
    <location>
        <begin position="924"/>
        <end position="979"/>
    </location>
</feature>
<feature type="compositionally biased region" description="Basic and acidic residues" evidence="1">
    <location>
        <begin position="279"/>
        <end position="299"/>
    </location>
</feature>
<dbReference type="EMBL" id="JBAMZM010000033">
    <property type="protein sequence ID" value="KAL0498244.1"/>
    <property type="molecule type" value="Genomic_DNA"/>
</dbReference>
<proteinExistence type="predicted"/>
<dbReference type="Proteomes" id="UP001443563">
    <property type="component" value="Unassembled WGS sequence"/>
</dbReference>
<feature type="region of interest" description="Disordered" evidence="1">
    <location>
        <begin position="256"/>
        <end position="314"/>
    </location>
</feature>
<evidence type="ECO:0000256" key="1">
    <source>
        <dbReference type="SAM" id="MobiDB-lite"/>
    </source>
</evidence>
<organism evidence="2 3">
    <name type="scientific">Leishmania shawi</name>
    <dbReference type="NCBI Taxonomy" id="5680"/>
    <lineage>
        <taxon>Eukaryota</taxon>
        <taxon>Discoba</taxon>
        <taxon>Euglenozoa</taxon>
        <taxon>Kinetoplastea</taxon>
        <taxon>Metakinetoplastina</taxon>
        <taxon>Trypanosomatida</taxon>
        <taxon>Trypanosomatidae</taxon>
        <taxon>Leishmaniinae</taxon>
        <taxon>Leishmania</taxon>
        <taxon>Leishmania guyanensis species complex</taxon>
    </lineage>
</organism>
<feature type="region of interest" description="Disordered" evidence="1">
    <location>
        <begin position="1154"/>
        <end position="1187"/>
    </location>
</feature>
<feature type="compositionally biased region" description="Basic and acidic residues" evidence="1">
    <location>
        <begin position="1171"/>
        <end position="1182"/>
    </location>
</feature>
<evidence type="ECO:0000313" key="3">
    <source>
        <dbReference type="Proteomes" id="UP001443563"/>
    </source>
</evidence>
<feature type="compositionally biased region" description="Basic and acidic residues" evidence="1">
    <location>
        <begin position="554"/>
        <end position="576"/>
    </location>
</feature>
<feature type="compositionally biased region" description="Polar residues" evidence="1">
    <location>
        <begin position="864"/>
        <end position="886"/>
    </location>
</feature>
<feature type="region of interest" description="Disordered" evidence="1">
    <location>
        <begin position="782"/>
        <end position="894"/>
    </location>
</feature>
<reference evidence="2 3" key="1">
    <citation type="submission" date="2024-02" db="EMBL/GenBank/DDBJ databases">
        <title>FIRST GENOME SEQUENCES OF Leishmania (Viannia) shawi, Leishmania (Viannia) lindenbergi AND Leishmania (Viannia) utingensis.</title>
        <authorList>
            <person name="Resadore F."/>
            <person name="Custodio M.G.F."/>
            <person name="Boite M.C."/>
            <person name="Cupolillo E."/>
            <person name="Ferreira G.E.M."/>
        </authorList>
    </citation>
    <scope>NUCLEOTIDE SEQUENCE [LARGE SCALE GENOMIC DNA]</scope>
    <source>
        <strain evidence="2 3">MCEB/BR/1984/M8408</strain>
    </source>
</reference>
<feature type="compositionally biased region" description="Polar residues" evidence="1">
    <location>
        <begin position="653"/>
        <end position="663"/>
    </location>
</feature>
<feature type="compositionally biased region" description="Polar residues" evidence="1">
    <location>
        <begin position="615"/>
        <end position="627"/>
    </location>
</feature>
<name>A0ABR3E053_9TRYP</name>
<feature type="compositionally biased region" description="Basic and acidic residues" evidence="1">
    <location>
        <begin position="1564"/>
        <end position="1573"/>
    </location>
</feature>
<feature type="compositionally biased region" description="Polar residues" evidence="1">
    <location>
        <begin position="924"/>
        <end position="937"/>
    </location>
</feature>
<gene>
    <name evidence="2" type="ORF">Q4I29_006186</name>
</gene>
<comment type="caution">
    <text evidence="2">The sequence shown here is derived from an EMBL/GenBank/DDBJ whole genome shotgun (WGS) entry which is preliminary data.</text>
</comment>
<feature type="compositionally biased region" description="Polar residues" evidence="1">
    <location>
        <begin position="706"/>
        <end position="717"/>
    </location>
</feature>
<feature type="region of interest" description="Disordered" evidence="1">
    <location>
        <begin position="542"/>
        <end position="762"/>
    </location>
</feature>
<feature type="region of interest" description="Disordered" evidence="1">
    <location>
        <begin position="1550"/>
        <end position="1573"/>
    </location>
</feature>
<evidence type="ECO:0000313" key="2">
    <source>
        <dbReference type="EMBL" id="KAL0498244.1"/>
    </source>
</evidence>